<organism evidence="1 2">
    <name type="scientific">Algoriphagus yeomjeoni</name>
    <dbReference type="NCBI Taxonomy" id="291403"/>
    <lineage>
        <taxon>Bacteria</taxon>
        <taxon>Pseudomonadati</taxon>
        <taxon>Bacteroidota</taxon>
        <taxon>Cytophagia</taxon>
        <taxon>Cytophagales</taxon>
        <taxon>Cyclobacteriaceae</taxon>
        <taxon>Algoriphagus</taxon>
    </lineage>
</organism>
<accession>A0A327PVF9</accession>
<dbReference type="RefSeq" id="WP_111609978.1">
    <property type="nucleotide sequence ID" value="NZ_QLLK01000001.1"/>
</dbReference>
<dbReference type="Pfam" id="PF10884">
    <property type="entry name" value="DUF2683"/>
    <property type="match status" value="1"/>
</dbReference>
<comment type="caution">
    <text evidence="1">The sequence shown here is derived from an EMBL/GenBank/DDBJ whole genome shotgun (WGS) entry which is preliminary data.</text>
</comment>
<dbReference type="Proteomes" id="UP000249610">
    <property type="component" value="Unassembled WGS sequence"/>
</dbReference>
<name>A0A327PVF9_9BACT</name>
<dbReference type="InterPro" id="IPR020271">
    <property type="entry name" value="Uncharacterised_MJ1172"/>
</dbReference>
<sequence length="69" mass="7683">METIVIEVENSERSKEIKSALKALNVKFITSEGVEDSKEIAESVVQGYKEMLDVKSGKLKAKNARDIIN</sequence>
<dbReference type="EMBL" id="QLLK01000001">
    <property type="protein sequence ID" value="RAI95301.1"/>
    <property type="molecule type" value="Genomic_DNA"/>
</dbReference>
<protein>
    <submittedName>
        <fullName evidence="1">Uncharacterized protein</fullName>
    </submittedName>
</protein>
<dbReference type="AlphaFoldDB" id="A0A327PVF9"/>
<proteinExistence type="predicted"/>
<gene>
    <name evidence="1" type="ORF">LV83_00552</name>
</gene>
<dbReference type="OrthoDB" id="827255at2"/>
<keyword evidence="2" id="KW-1185">Reference proteome</keyword>
<reference evidence="1 2" key="1">
    <citation type="submission" date="2018-06" db="EMBL/GenBank/DDBJ databases">
        <title>Genomic Encyclopedia of Archaeal and Bacterial Type Strains, Phase II (KMG-II): from individual species to whole genera.</title>
        <authorList>
            <person name="Goeker M."/>
        </authorList>
    </citation>
    <scope>NUCLEOTIDE SEQUENCE [LARGE SCALE GENOMIC DNA]</scope>
    <source>
        <strain evidence="1 2">DSM 23446</strain>
    </source>
</reference>
<evidence type="ECO:0000313" key="1">
    <source>
        <dbReference type="EMBL" id="RAI95301.1"/>
    </source>
</evidence>
<evidence type="ECO:0000313" key="2">
    <source>
        <dbReference type="Proteomes" id="UP000249610"/>
    </source>
</evidence>